<comment type="subcellular location">
    <subcellularLocation>
        <location evidence="1">Membrane</location>
    </subcellularLocation>
</comment>
<evidence type="ECO:0000256" key="1">
    <source>
        <dbReference type="ARBA" id="ARBA00004370"/>
    </source>
</evidence>
<evidence type="ECO:0000259" key="3">
    <source>
        <dbReference type="Pfam" id="PF01103"/>
    </source>
</evidence>
<name>A0A1I0WUQ4_9BACT</name>
<feature type="domain" description="Bacterial surface antigen (D15)" evidence="3">
    <location>
        <begin position="271"/>
        <end position="562"/>
    </location>
</feature>
<dbReference type="EMBL" id="FOKK01000002">
    <property type="protein sequence ID" value="SFA91880.1"/>
    <property type="molecule type" value="Genomic_DNA"/>
</dbReference>
<keyword evidence="6" id="KW-1185">Reference proteome</keyword>
<dbReference type="InterPro" id="IPR000184">
    <property type="entry name" value="Bac_surfAg_D15"/>
</dbReference>
<evidence type="ECO:0000313" key="6">
    <source>
        <dbReference type="Proteomes" id="UP000198790"/>
    </source>
</evidence>
<protein>
    <submittedName>
        <fullName evidence="5">Surface antigen variable number repeat-containing protein</fullName>
    </submittedName>
</protein>
<organism evidence="5 6">
    <name type="scientific">Algoriphagus aquimarinus</name>
    <dbReference type="NCBI Taxonomy" id="237018"/>
    <lineage>
        <taxon>Bacteria</taxon>
        <taxon>Pseudomonadati</taxon>
        <taxon>Bacteroidota</taxon>
        <taxon>Cytophagia</taxon>
        <taxon>Cytophagales</taxon>
        <taxon>Cyclobacteriaceae</taxon>
        <taxon>Algoriphagus</taxon>
    </lineage>
</organism>
<dbReference type="Pfam" id="PF07244">
    <property type="entry name" value="POTRA"/>
    <property type="match status" value="1"/>
</dbReference>
<dbReference type="Gene3D" id="3.10.20.310">
    <property type="entry name" value="membrane protein fhac"/>
    <property type="match status" value="1"/>
</dbReference>
<dbReference type="InterPro" id="IPR010827">
    <property type="entry name" value="BamA/TamA_POTRA"/>
</dbReference>
<proteinExistence type="predicted"/>
<dbReference type="Gene3D" id="2.40.160.50">
    <property type="entry name" value="membrane protein fhac: a member of the omp85/tpsb transporter family"/>
    <property type="match status" value="1"/>
</dbReference>
<gene>
    <name evidence="5" type="ORF">SAMN04489723_102305</name>
</gene>
<dbReference type="GO" id="GO:0019867">
    <property type="term" value="C:outer membrane"/>
    <property type="evidence" value="ECO:0007669"/>
    <property type="project" value="InterPro"/>
</dbReference>
<sequence>MKTFLLACFLFFVAGGFICVAQNSYWVKLTSDELEGYADWKAFSGKIAGRNYLDSIQSSLQNEGYLGLYLLEDDIANDSARVKLVLGKKYIWDFISEGNVPREFSKDANPITQEYSSAVAWMRKVIREAENHGFPFAEIKLDSIQRSGNRLSAVFSYDSGPLILWDSVKVEGETKTQESYIQNITGIRPGTPFSQSQFEEANQILTRSPYFLQTQSPSVEFQIKKAQPTFTLRDRNTNVLDGIIGLLPNANEPGKMLITGQLDLELYHLGGKGRDVAVHWQRLNVATQSLDISAKESFLFNSPLDVSLGFNLLKQDSTFLNRYLSLDFGYHMSSNSYLRFFTRRQSSDVLSTKSYEDATKLPDIADYRWNQYGVGWNWNKLDSPYFPRRGFLISSEFAMGNKRILENTGFPPEVYVGLDLNSPQYLGKGEIEKHFYISPIWGMWFKGSMGFTQNKNLLLNDLFRLGGLKSIRGFNENFFFARSYGYINMEQRLFFGENSFLMVFADFGILENPYFAPSLDKPVSFGAGINLETGSGIFRFIYGVGKSNLQPLQFSYSRIHFGYLARF</sequence>
<dbReference type="STRING" id="237018.SAMN04489723_102305"/>
<evidence type="ECO:0000256" key="2">
    <source>
        <dbReference type="ARBA" id="ARBA00023136"/>
    </source>
</evidence>
<dbReference type="RefSeq" id="WP_139229029.1">
    <property type="nucleotide sequence ID" value="NZ_FOKK01000002.1"/>
</dbReference>
<dbReference type="AlphaFoldDB" id="A0A1I0WUQ4"/>
<dbReference type="Proteomes" id="UP000198790">
    <property type="component" value="Unassembled WGS sequence"/>
</dbReference>
<accession>A0A1I0WUQ4</accession>
<reference evidence="5 6" key="1">
    <citation type="submission" date="2016-10" db="EMBL/GenBank/DDBJ databases">
        <authorList>
            <person name="de Groot N.N."/>
        </authorList>
    </citation>
    <scope>NUCLEOTIDE SEQUENCE [LARGE SCALE GENOMIC DNA]</scope>
    <source>
        <strain evidence="5 6">DSM 23399</strain>
    </source>
</reference>
<evidence type="ECO:0000313" key="5">
    <source>
        <dbReference type="EMBL" id="SFA91880.1"/>
    </source>
</evidence>
<dbReference type="OrthoDB" id="9811416at2"/>
<evidence type="ECO:0000259" key="4">
    <source>
        <dbReference type="Pfam" id="PF07244"/>
    </source>
</evidence>
<keyword evidence="2" id="KW-0472">Membrane</keyword>
<dbReference type="Pfam" id="PF01103">
    <property type="entry name" value="Omp85"/>
    <property type="match status" value="1"/>
</dbReference>
<feature type="domain" description="POTRA" evidence="4">
    <location>
        <begin position="167"/>
        <end position="221"/>
    </location>
</feature>